<dbReference type="GO" id="GO:0071897">
    <property type="term" value="P:DNA biosynthetic process"/>
    <property type="evidence" value="ECO:0007669"/>
    <property type="project" value="UniProtKB-ARBA"/>
</dbReference>
<gene>
    <name evidence="2" type="ORF">HHI36_024365</name>
</gene>
<sequence length="165" mass="19262">MASYLKDRYQYIVEKNEKGGEIISEKEKVLRGVPQCSVLGPLLYILYMNDVLDEIFKYIFQYADDTSAVVSINDSEDLTLKTQECRQILENWFISNNLKLNVSKTQCLHFKYHKPDSHFEFQHKNTLKLPFLVSGWMLHLIGLNILNTWQTLLVDIATLLECFPP</sequence>
<dbReference type="InterPro" id="IPR043502">
    <property type="entry name" value="DNA/RNA_pol_sf"/>
</dbReference>
<evidence type="ECO:0000313" key="3">
    <source>
        <dbReference type="Proteomes" id="UP001516400"/>
    </source>
</evidence>
<dbReference type="AlphaFoldDB" id="A0ABD2MVH6"/>
<dbReference type="PANTHER" id="PTHR33332">
    <property type="entry name" value="REVERSE TRANSCRIPTASE DOMAIN-CONTAINING PROTEIN"/>
    <property type="match status" value="1"/>
</dbReference>
<name>A0ABD2MVH6_9CUCU</name>
<dbReference type="Proteomes" id="UP001516400">
    <property type="component" value="Unassembled WGS sequence"/>
</dbReference>
<protein>
    <recommendedName>
        <fullName evidence="1">Reverse transcriptase domain-containing protein</fullName>
    </recommendedName>
</protein>
<dbReference type="PROSITE" id="PS50878">
    <property type="entry name" value="RT_POL"/>
    <property type="match status" value="1"/>
</dbReference>
<keyword evidence="3" id="KW-1185">Reference proteome</keyword>
<dbReference type="InterPro" id="IPR000477">
    <property type="entry name" value="RT_dom"/>
</dbReference>
<evidence type="ECO:0000259" key="1">
    <source>
        <dbReference type="PROSITE" id="PS50878"/>
    </source>
</evidence>
<dbReference type="SUPFAM" id="SSF56672">
    <property type="entry name" value="DNA/RNA polymerases"/>
    <property type="match status" value="1"/>
</dbReference>
<dbReference type="Pfam" id="PF00078">
    <property type="entry name" value="RVT_1"/>
    <property type="match status" value="1"/>
</dbReference>
<evidence type="ECO:0000313" key="2">
    <source>
        <dbReference type="EMBL" id="KAL3270406.1"/>
    </source>
</evidence>
<accession>A0ABD2MVH6</accession>
<reference evidence="2 3" key="1">
    <citation type="journal article" date="2021" name="BMC Biol.">
        <title>Horizontally acquired antibacterial genes associated with adaptive radiation of ladybird beetles.</title>
        <authorList>
            <person name="Li H.S."/>
            <person name="Tang X.F."/>
            <person name="Huang Y.H."/>
            <person name="Xu Z.Y."/>
            <person name="Chen M.L."/>
            <person name="Du X.Y."/>
            <person name="Qiu B.Y."/>
            <person name="Chen P.T."/>
            <person name="Zhang W."/>
            <person name="Slipinski A."/>
            <person name="Escalona H.E."/>
            <person name="Waterhouse R.M."/>
            <person name="Zwick A."/>
            <person name="Pang H."/>
        </authorList>
    </citation>
    <scope>NUCLEOTIDE SEQUENCE [LARGE SCALE GENOMIC DNA]</scope>
    <source>
        <strain evidence="2">SYSU2018</strain>
    </source>
</reference>
<organism evidence="2 3">
    <name type="scientific">Cryptolaemus montrouzieri</name>
    <dbReference type="NCBI Taxonomy" id="559131"/>
    <lineage>
        <taxon>Eukaryota</taxon>
        <taxon>Metazoa</taxon>
        <taxon>Ecdysozoa</taxon>
        <taxon>Arthropoda</taxon>
        <taxon>Hexapoda</taxon>
        <taxon>Insecta</taxon>
        <taxon>Pterygota</taxon>
        <taxon>Neoptera</taxon>
        <taxon>Endopterygota</taxon>
        <taxon>Coleoptera</taxon>
        <taxon>Polyphaga</taxon>
        <taxon>Cucujiformia</taxon>
        <taxon>Coccinelloidea</taxon>
        <taxon>Coccinellidae</taxon>
        <taxon>Scymninae</taxon>
        <taxon>Scymnini</taxon>
        <taxon>Cryptolaemus</taxon>
    </lineage>
</organism>
<comment type="caution">
    <text evidence="2">The sequence shown here is derived from an EMBL/GenBank/DDBJ whole genome shotgun (WGS) entry which is preliminary data.</text>
</comment>
<feature type="domain" description="Reverse transcriptase" evidence="1">
    <location>
        <begin position="1"/>
        <end position="145"/>
    </location>
</feature>
<proteinExistence type="predicted"/>
<dbReference type="EMBL" id="JABFTP020000036">
    <property type="protein sequence ID" value="KAL3270406.1"/>
    <property type="molecule type" value="Genomic_DNA"/>
</dbReference>